<accession>A0AA40EJA9</accession>
<dbReference type="Pfam" id="PF00557">
    <property type="entry name" value="Peptidase_M24"/>
    <property type="match status" value="1"/>
</dbReference>
<dbReference type="EMBL" id="JAUKUD010000006">
    <property type="protein sequence ID" value="KAK0740359.1"/>
    <property type="molecule type" value="Genomic_DNA"/>
</dbReference>
<name>A0AA40EJA9_9PEZI</name>
<feature type="domain" description="Peptidase M24" evidence="2">
    <location>
        <begin position="197"/>
        <end position="383"/>
    </location>
</feature>
<proteinExistence type="predicted"/>
<dbReference type="InterPro" id="IPR000994">
    <property type="entry name" value="Pept_M24"/>
</dbReference>
<organism evidence="3 4">
    <name type="scientific">Schizothecium vesticola</name>
    <dbReference type="NCBI Taxonomy" id="314040"/>
    <lineage>
        <taxon>Eukaryota</taxon>
        <taxon>Fungi</taxon>
        <taxon>Dikarya</taxon>
        <taxon>Ascomycota</taxon>
        <taxon>Pezizomycotina</taxon>
        <taxon>Sordariomycetes</taxon>
        <taxon>Sordariomycetidae</taxon>
        <taxon>Sordariales</taxon>
        <taxon>Schizotheciaceae</taxon>
        <taxon>Schizothecium</taxon>
    </lineage>
</organism>
<protein>
    <submittedName>
        <fullName evidence="3">Xaa-Pro aminopeptidase family enzyme</fullName>
    </submittedName>
</protein>
<gene>
    <name evidence="3" type="ORF">B0T18DRAFT_331459</name>
</gene>
<reference evidence="3" key="1">
    <citation type="submission" date="2023-06" db="EMBL/GenBank/DDBJ databases">
        <title>Genome-scale phylogeny and comparative genomics of the fungal order Sordariales.</title>
        <authorList>
            <consortium name="Lawrence Berkeley National Laboratory"/>
            <person name="Hensen N."/>
            <person name="Bonometti L."/>
            <person name="Westerberg I."/>
            <person name="Brannstrom I.O."/>
            <person name="Guillou S."/>
            <person name="Cros-Aarteil S."/>
            <person name="Calhoun S."/>
            <person name="Haridas S."/>
            <person name="Kuo A."/>
            <person name="Mondo S."/>
            <person name="Pangilinan J."/>
            <person name="Riley R."/>
            <person name="LaButti K."/>
            <person name="Andreopoulos B."/>
            <person name="Lipzen A."/>
            <person name="Chen C."/>
            <person name="Yanf M."/>
            <person name="Daum C."/>
            <person name="Ng V."/>
            <person name="Clum A."/>
            <person name="Steindorff A."/>
            <person name="Ohm R."/>
            <person name="Martin F."/>
            <person name="Silar P."/>
            <person name="Natvig D."/>
            <person name="Lalanne C."/>
            <person name="Gautier V."/>
            <person name="Ament-velasquez S.L."/>
            <person name="Kruys A."/>
            <person name="Hutchinson M.I."/>
            <person name="Powell A.J."/>
            <person name="Barry K."/>
            <person name="Miller A.N."/>
            <person name="Grigoriev I.V."/>
            <person name="Debuchy R."/>
            <person name="Gladieux P."/>
            <person name="Thoren M.H."/>
            <person name="Johannesson H."/>
        </authorList>
    </citation>
    <scope>NUCLEOTIDE SEQUENCE</scope>
    <source>
        <strain evidence="3">SMH3187-1</strain>
    </source>
</reference>
<keyword evidence="3" id="KW-0378">Hydrolase</keyword>
<dbReference type="GO" id="GO:0004177">
    <property type="term" value="F:aminopeptidase activity"/>
    <property type="evidence" value="ECO:0007669"/>
    <property type="project" value="UniProtKB-KW"/>
</dbReference>
<feature type="chain" id="PRO_5041345334" evidence="1">
    <location>
        <begin position="18"/>
        <end position="468"/>
    </location>
</feature>
<keyword evidence="3" id="KW-0031">Aminopeptidase</keyword>
<evidence type="ECO:0000313" key="4">
    <source>
        <dbReference type="Proteomes" id="UP001172155"/>
    </source>
</evidence>
<dbReference type="SUPFAM" id="SSF55920">
    <property type="entry name" value="Creatinase/aminopeptidase"/>
    <property type="match status" value="1"/>
</dbReference>
<dbReference type="Gene3D" id="3.90.230.10">
    <property type="entry name" value="Creatinase/methionine aminopeptidase superfamily"/>
    <property type="match status" value="1"/>
</dbReference>
<evidence type="ECO:0000256" key="1">
    <source>
        <dbReference type="SAM" id="SignalP"/>
    </source>
</evidence>
<dbReference type="AlphaFoldDB" id="A0AA40EJA9"/>
<dbReference type="InterPro" id="IPR036005">
    <property type="entry name" value="Creatinase/aminopeptidase-like"/>
</dbReference>
<feature type="signal peptide" evidence="1">
    <location>
        <begin position="1"/>
        <end position="17"/>
    </location>
</feature>
<sequence>MFFSILLAALAAGIAQASVGAPTPEYHTLPPLREQAKIRDGWTRERLAGIPNLLQKHSVDAWLVSQKEYAEDTAFWSLKSAEQFSARRRTTTLFLANSSTSKDSYTWVDISQNLWDELRDVLDTENPNTIAVNTHPQIAFSSGLHAGELDAVKEGLGKEWTARLVSKPMVAVEYIATMPASRAEWYHRLQSTAWAVISEAFSERVIQPGVTTTKDVEWWMRDKLQQLNYTTWFHPDVTIIDAAAWNFSVETSSLAGPSVLDSSDNGPVISHGDMLHVDFGVTAMGLNTDTQHLAYVLGPGETEADIPQGLIDGLRKGNRAQDIVKSHMEVGKTGNEILKASLKQMKSEGIEGRVYCHPIGDWGHSAGTLIGMTNLQDGVPVLGDLPLLSNTYYSIELLVRHFVPERNATLSFPLEEDITWDFDQSANSASLWKWAFGRQERFHMIRSRTSAHSRTGEKKHIAGTFEDL</sequence>
<keyword evidence="4" id="KW-1185">Reference proteome</keyword>
<dbReference type="Proteomes" id="UP001172155">
    <property type="component" value="Unassembled WGS sequence"/>
</dbReference>
<keyword evidence="1" id="KW-0732">Signal</keyword>
<keyword evidence="3" id="KW-0645">Protease</keyword>
<comment type="caution">
    <text evidence="3">The sequence shown here is derived from an EMBL/GenBank/DDBJ whole genome shotgun (WGS) entry which is preliminary data.</text>
</comment>
<evidence type="ECO:0000259" key="2">
    <source>
        <dbReference type="Pfam" id="PF00557"/>
    </source>
</evidence>
<evidence type="ECO:0000313" key="3">
    <source>
        <dbReference type="EMBL" id="KAK0740359.1"/>
    </source>
</evidence>